<reference evidence="5" key="1">
    <citation type="submission" date="2003-08" db="EMBL/GenBank/DDBJ databases">
        <authorList>
            <person name="Birren B."/>
            <person name="Nusbaum C."/>
            <person name="Abebe A."/>
            <person name="Abouelleil A."/>
            <person name="Adekoya E."/>
            <person name="Ait-zahra M."/>
            <person name="Allen N."/>
            <person name="Allen T."/>
            <person name="An P."/>
            <person name="Anderson M."/>
            <person name="Anderson S."/>
            <person name="Arachchi H."/>
            <person name="Armbruster J."/>
            <person name="Bachantsang P."/>
            <person name="Baldwin J."/>
            <person name="Barry A."/>
            <person name="Bayul T."/>
            <person name="Blitshsteyn B."/>
            <person name="Bloom T."/>
            <person name="Blye J."/>
            <person name="Boguslavskiy L."/>
            <person name="Borowsky M."/>
            <person name="Boukhgalter B."/>
            <person name="Brunache A."/>
            <person name="Butler J."/>
            <person name="Calixte N."/>
            <person name="Calvo S."/>
            <person name="Camarata J."/>
            <person name="Campo K."/>
            <person name="Chang J."/>
            <person name="Cheshatsang Y."/>
            <person name="Citroen M."/>
            <person name="Collymore A."/>
            <person name="Considine T."/>
            <person name="Cook A."/>
            <person name="Cooke P."/>
            <person name="Corum B."/>
            <person name="Cuomo C."/>
            <person name="David R."/>
            <person name="Dawoe T."/>
            <person name="Degray S."/>
            <person name="Dodge S."/>
            <person name="Dooley K."/>
            <person name="Dorje P."/>
            <person name="Dorjee K."/>
            <person name="Dorris L."/>
            <person name="Duffey N."/>
            <person name="Dupes A."/>
            <person name="Elkins T."/>
            <person name="Engels R."/>
            <person name="Erickson J."/>
            <person name="Farina A."/>
            <person name="Faro S."/>
            <person name="Ferreira P."/>
            <person name="Fischer H."/>
            <person name="Fitzgerald M."/>
            <person name="Foley K."/>
            <person name="Gage D."/>
            <person name="Galagan J."/>
            <person name="Gearin G."/>
            <person name="Gnerre S."/>
            <person name="Gnirke A."/>
            <person name="Goyette A."/>
            <person name="Graham J."/>
            <person name="Grandbois E."/>
            <person name="Gyaltsen K."/>
            <person name="Hafez N."/>
            <person name="Hagopian D."/>
            <person name="Hagos B."/>
            <person name="Hall J."/>
            <person name="Hatcher B."/>
            <person name="Heller A."/>
            <person name="Higgins H."/>
            <person name="Honan T."/>
            <person name="Horn A."/>
            <person name="Houde N."/>
            <person name="Hughes L."/>
            <person name="Hulme W."/>
            <person name="Husby E."/>
            <person name="Iliev I."/>
            <person name="Jaffe D."/>
            <person name="Jones C."/>
            <person name="Kamal M."/>
            <person name="Kamat A."/>
            <person name="Kamvysselis M."/>
            <person name="Karlsson E."/>
            <person name="Kells C."/>
            <person name="Kieu A."/>
            <person name="Kisner P."/>
            <person name="Kodira C."/>
            <person name="Kulbokas E."/>
            <person name="Labutti K."/>
            <person name="Lama D."/>
            <person name="Landers T."/>
            <person name="Leger J."/>
            <person name="Levine S."/>
            <person name="Lewis D."/>
            <person name="Lewis T."/>
            <person name="Lindblad-toh K."/>
            <person name="Liu X."/>
            <person name="Lokyitsang T."/>
            <person name="Lokyitsang Y."/>
            <person name="Lucien O."/>
            <person name="Lui A."/>
            <person name="Ma L.J."/>
            <person name="Mabbitt R."/>
            <person name="Macdonald J."/>
            <person name="Maclean C."/>
            <person name="Major J."/>
            <person name="Manning J."/>
            <person name="Marabella R."/>
            <person name="Maru K."/>
            <person name="Matthews C."/>
            <person name="Mauceli E."/>
            <person name="Mccarthy M."/>
            <person name="Mcdonough S."/>
            <person name="Mcghee T."/>
            <person name="Meldrim J."/>
            <person name="Meneus L."/>
            <person name="Mesirov J."/>
            <person name="Mihalev A."/>
            <person name="Mihova T."/>
            <person name="Mikkelsen T."/>
            <person name="Mlenga V."/>
            <person name="Moru K."/>
            <person name="Mozes J."/>
            <person name="Mulrain L."/>
            <person name="Munson G."/>
            <person name="Naylor J."/>
            <person name="Newes C."/>
            <person name="Nguyen C."/>
            <person name="Nguyen N."/>
            <person name="Nguyen T."/>
            <person name="Nicol R."/>
            <person name="Nielsen C."/>
            <person name="Nizzari M."/>
            <person name="Norbu C."/>
            <person name="Norbu N."/>
            <person name="O'donnell P."/>
            <person name="Okoawo O."/>
            <person name="O'leary S."/>
            <person name="Omotosho B."/>
            <person name="O'neill K."/>
            <person name="Osman S."/>
            <person name="Parker S."/>
            <person name="Perrin D."/>
            <person name="Phunkhang P."/>
            <person name="Piqani B."/>
            <person name="Purcell S."/>
            <person name="Rachupka T."/>
            <person name="Ramasamy U."/>
            <person name="Rameau R."/>
            <person name="Ray V."/>
            <person name="Raymond C."/>
            <person name="Retta R."/>
            <person name="Richardson S."/>
            <person name="Rise C."/>
            <person name="Rodriguez J."/>
            <person name="Rogers J."/>
            <person name="Rogov P."/>
            <person name="Rutman M."/>
            <person name="Schupbach R."/>
            <person name="Seaman C."/>
            <person name="Settipalli S."/>
            <person name="Sharpe T."/>
            <person name="Sheridan J."/>
            <person name="Sherpa N."/>
            <person name="Shi J."/>
            <person name="Smirnov S."/>
            <person name="Smith C."/>
            <person name="Sougnez C."/>
            <person name="Spencer B."/>
            <person name="Stalker J."/>
            <person name="Stange-thomann N."/>
            <person name="Stavropoulos S."/>
            <person name="Stetson K."/>
            <person name="Stone C."/>
            <person name="Stone S."/>
            <person name="Stubbs M."/>
            <person name="Talamas J."/>
            <person name="Tchuinga P."/>
            <person name="Tenzing P."/>
            <person name="Tesfaye S."/>
            <person name="Theodore J."/>
            <person name="Thoulutsang Y."/>
            <person name="Topham K."/>
            <person name="Towey S."/>
            <person name="Tsamla T."/>
            <person name="Tsomo N."/>
            <person name="Vallee D."/>
            <person name="Vassiliev H."/>
            <person name="Venkataraman V."/>
            <person name="Vinson J."/>
            <person name="Vo A."/>
            <person name="Wade C."/>
            <person name="Wang S."/>
            <person name="Wangchuk T."/>
            <person name="Wangdi T."/>
            <person name="Whittaker C."/>
            <person name="Wilkinson J."/>
            <person name="Wu Y."/>
            <person name="Wyman D."/>
            <person name="Yadav S."/>
            <person name="Yang S."/>
            <person name="Yang X."/>
            <person name="Yeager S."/>
            <person name="Yee E."/>
            <person name="Young G."/>
            <person name="Zainoun J."/>
            <person name="Zembeck L."/>
            <person name="Zimmer A."/>
            <person name="Zody M."/>
            <person name="Lander E."/>
        </authorList>
    </citation>
    <scope>NUCLEOTIDE SEQUENCE [LARGE SCALE GENOMIC DNA]</scope>
</reference>
<accession>H2YG47</accession>
<feature type="domain" description="C-type lectin" evidence="3">
    <location>
        <begin position="16"/>
        <end position="129"/>
    </location>
</feature>
<dbReference type="Pfam" id="PF00059">
    <property type="entry name" value="Lectin_C"/>
    <property type="match status" value="1"/>
</dbReference>
<dbReference type="PROSITE" id="PS50041">
    <property type="entry name" value="C_TYPE_LECTIN_2"/>
    <property type="match status" value="1"/>
</dbReference>
<keyword evidence="2" id="KW-0812">Transmembrane</keyword>
<feature type="compositionally biased region" description="Polar residues" evidence="1">
    <location>
        <begin position="209"/>
        <end position="220"/>
    </location>
</feature>
<evidence type="ECO:0000313" key="4">
    <source>
        <dbReference type="Ensembl" id="ENSCSAVP00000004296.1"/>
    </source>
</evidence>
<dbReference type="GeneTree" id="ENSGT00940000172007"/>
<dbReference type="HOGENOM" id="CLU_072960_0_0_1"/>
<reference evidence="4" key="2">
    <citation type="submission" date="2025-08" db="UniProtKB">
        <authorList>
            <consortium name="Ensembl"/>
        </authorList>
    </citation>
    <scope>IDENTIFICATION</scope>
</reference>
<dbReference type="Gene3D" id="3.10.100.10">
    <property type="entry name" value="Mannose-Binding Protein A, subunit A"/>
    <property type="match status" value="1"/>
</dbReference>
<dbReference type="Ensembl" id="ENSCSAVT00000004359.1">
    <property type="protein sequence ID" value="ENSCSAVP00000004296.1"/>
    <property type="gene ID" value="ENSCSAVG00000002543.1"/>
</dbReference>
<sequence>MASCNNTVTTPVGTFYFIRTTSENFTSAILKCRSDYNSKLAVINSNETFTAAVQSFKSCYNNYYWIGLGREGSNSNAYQWIDGSPFQPNDIGESIQKSNIGGSCIGTCLNQDGNLSTFQCSQTIPYLCFNPRTQTSTSTASQIVTTQSVPTVGPVAPVNVGLIVGLSLAFLLIASIICVSVLVKRKRNNNNHSRFPKSDRINREMHLPNQESTETGNDVATEQERNPNDVYNNHPKDETGYEYSTLNNVARGYSNTAFVGDQSTTVESSKAVELYAIPIKRNKQTDIYTTIK</sequence>
<feature type="compositionally biased region" description="Basic and acidic residues" evidence="1">
    <location>
        <begin position="196"/>
        <end position="206"/>
    </location>
</feature>
<evidence type="ECO:0000259" key="3">
    <source>
        <dbReference type="PROSITE" id="PS50041"/>
    </source>
</evidence>
<dbReference type="InterPro" id="IPR050828">
    <property type="entry name" value="C-type_lectin/matrix_domain"/>
</dbReference>
<feature type="transmembrane region" description="Helical" evidence="2">
    <location>
        <begin position="160"/>
        <end position="183"/>
    </location>
</feature>
<keyword evidence="2" id="KW-1133">Transmembrane helix</keyword>
<dbReference type="PANTHER" id="PTHR45710">
    <property type="entry name" value="C-TYPE LECTIN DOMAIN-CONTAINING PROTEIN 180"/>
    <property type="match status" value="1"/>
</dbReference>
<dbReference type="SMART" id="SM00034">
    <property type="entry name" value="CLECT"/>
    <property type="match status" value="1"/>
</dbReference>
<evidence type="ECO:0000256" key="2">
    <source>
        <dbReference type="SAM" id="Phobius"/>
    </source>
</evidence>
<keyword evidence="5" id="KW-1185">Reference proteome</keyword>
<dbReference type="SUPFAM" id="SSF56436">
    <property type="entry name" value="C-type lectin-like"/>
    <property type="match status" value="1"/>
</dbReference>
<dbReference type="InterPro" id="IPR016186">
    <property type="entry name" value="C-type_lectin-like/link_sf"/>
</dbReference>
<proteinExistence type="predicted"/>
<name>H2YG47_CIOSA</name>
<protein>
    <recommendedName>
        <fullName evidence="3">C-type lectin domain-containing protein</fullName>
    </recommendedName>
</protein>
<evidence type="ECO:0000256" key="1">
    <source>
        <dbReference type="SAM" id="MobiDB-lite"/>
    </source>
</evidence>
<dbReference type="CDD" id="cd00037">
    <property type="entry name" value="CLECT"/>
    <property type="match status" value="1"/>
</dbReference>
<dbReference type="PANTHER" id="PTHR45710:SF26">
    <property type="entry name" value="RH26557P"/>
    <property type="match status" value="1"/>
</dbReference>
<keyword evidence="2" id="KW-0472">Membrane</keyword>
<dbReference type="InParanoid" id="H2YG47"/>
<dbReference type="InterPro" id="IPR016187">
    <property type="entry name" value="CTDL_fold"/>
</dbReference>
<dbReference type="OMA" id="NAYQWID"/>
<organism evidence="4 5">
    <name type="scientific">Ciona savignyi</name>
    <name type="common">Pacific transparent sea squirt</name>
    <dbReference type="NCBI Taxonomy" id="51511"/>
    <lineage>
        <taxon>Eukaryota</taxon>
        <taxon>Metazoa</taxon>
        <taxon>Chordata</taxon>
        <taxon>Tunicata</taxon>
        <taxon>Ascidiacea</taxon>
        <taxon>Phlebobranchia</taxon>
        <taxon>Cionidae</taxon>
        <taxon>Ciona</taxon>
    </lineage>
</organism>
<reference evidence="4" key="3">
    <citation type="submission" date="2025-09" db="UniProtKB">
        <authorList>
            <consortium name="Ensembl"/>
        </authorList>
    </citation>
    <scope>IDENTIFICATION</scope>
</reference>
<feature type="region of interest" description="Disordered" evidence="1">
    <location>
        <begin position="189"/>
        <end position="240"/>
    </location>
</feature>
<dbReference type="AlphaFoldDB" id="H2YG47"/>
<dbReference type="InterPro" id="IPR001304">
    <property type="entry name" value="C-type_lectin-like"/>
</dbReference>
<evidence type="ECO:0000313" key="5">
    <source>
        <dbReference type="Proteomes" id="UP000007875"/>
    </source>
</evidence>
<dbReference type="Proteomes" id="UP000007875">
    <property type="component" value="Unassembled WGS sequence"/>
</dbReference>